<dbReference type="AlphaFoldDB" id="A0A5P9CLS1"/>
<dbReference type="EC" id="2.1.1.223" evidence="6"/>
<dbReference type="GO" id="GO:0008033">
    <property type="term" value="P:tRNA processing"/>
    <property type="evidence" value="ECO:0007669"/>
    <property type="project" value="UniProtKB-UniRule"/>
</dbReference>
<proteinExistence type="inferred from homology"/>
<dbReference type="PANTHER" id="PTHR47739:SF1">
    <property type="entry name" value="TRNA1(VAL) (ADENINE(37)-N6)-METHYLTRANSFERASE"/>
    <property type="match status" value="1"/>
</dbReference>
<organism evidence="8 9">
    <name type="scientific">Vibrio aquimaris</name>
    <dbReference type="NCBI Taxonomy" id="2587862"/>
    <lineage>
        <taxon>Bacteria</taxon>
        <taxon>Pseudomonadati</taxon>
        <taxon>Pseudomonadota</taxon>
        <taxon>Gammaproteobacteria</taxon>
        <taxon>Vibrionales</taxon>
        <taxon>Vibrionaceae</taxon>
        <taxon>Vibrio</taxon>
    </lineage>
</organism>
<feature type="domain" description="Methyltransferase small" evidence="7">
    <location>
        <begin position="42"/>
        <end position="129"/>
    </location>
</feature>
<evidence type="ECO:0000256" key="2">
    <source>
        <dbReference type="ARBA" id="ARBA00022603"/>
    </source>
</evidence>
<comment type="subcellular location">
    <subcellularLocation>
        <location evidence="6">Cytoplasm</location>
    </subcellularLocation>
</comment>
<keyword evidence="5 6" id="KW-0819">tRNA processing</keyword>
<dbReference type="HAMAP" id="MF_01872">
    <property type="entry name" value="tRNA_methyltr_YfiC"/>
    <property type="match status" value="1"/>
</dbReference>
<dbReference type="Pfam" id="PF05175">
    <property type="entry name" value="MTS"/>
    <property type="match status" value="1"/>
</dbReference>
<dbReference type="GO" id="GO:0032259">
    <property type="term" value="P:methylation"/>
    <property type="evidence" value="ECO:0007669"/>
    <property type="project" value="UniProtKB-KW"/>
</dbReference>
<dbReference type="RefSeq" id="WP_152431194.1">
    <property type="nucleotide sequence ID" value="NZ_CBCSDK010000001.1"/>
</dbReference>
<dbReference type="InterPro" id="IPR002052">
    <property type="entry name" value="DNA_methylase_N6_adenine_CS"/>
</dbReference>
<reference evidence="8 9" key="1">
    <citation type="submission" date="2019-10" db="EMBL/GenBank/DDBJ databases">
        <title>Complete genome sequence of Vibrio sp. strain THAF100, isolated from non-filtered water from the water column of tank 6 of a marine aquarium containing stony-coral fragments. Water maintained at 26 degree C.</title>
        <authorList>
            <person name="Ruckert C."/>
            <person name="Franco A."/>
            <person name="Kalinowski J."/>
            <person name="Glaeser S."/>
        </authorList>
    </citation>
    <scope>NUCLEOTIDE SEQUENCE [LARGE SCALE GENOMIC DNA]</scope>
    <source>
        <strain evidence="8 9">THAF100</strain>
    </source>
</reference>
<evidence type="ECO:0000313" key="9">
    <source>
        <dbReference type="Proteomes" id="UP000326936"/>
    </source>
</evidence>
<dbReference type="GO" id="GO:0016430">
    <property type="term" value="F:tRNA (adenine-N6)-methyltransferase activity"/>
    <property type="evidence" value="ECO:0007669"/>
    <property type="project" value="UniProtKB-UniRule"/>
</dbReference>
<dbReference type="CDD" id="cd02440">
    <property type="entry name" value="AdoMet_MTases"/>
    <property type="match status" value="1"/>
</dbReference>
<comment type="function">
    <text evidence="6">Specifically methylates the adenine in position 37 of tRNA(1)(Val) (anticodon cmo5UAC).</text>
</comment>
<evidence type="ECO:0000256" key="5">
    <source>
        <dbReference type="ARBA" id="ARBA00022694"/>
    </source>
</evidence>
<keyword evidence="1 6" id="KW-0963">Cytoplasm</keyword>
<dbReference type="PROSITE" id="PS00092">
    <property type="entry name" value="N6_MTASE"/>
    <property type="match status" value="1"/>
</dbReference>
<dbReference type="KEGG" id="vaq:FIV01_12040"/>
<dbReference type="InterPro" id="IPR029063">
    <property type="entry name" value="SAM-dependent_MTases_sf"/>
</dbReference>
<dbReference type="SUPFAM" id="SSF53335">
    <property type="entry name" value="S-adenosyl-L-methionine-dependent methyltransferases"/>
    <property type="match status" value="1"/>
</dbReference>
<evidence type="ECO:0000256" key="6">
    <source>
        <dbReference type="HAMAP-Rule" id="MF_01872"/>
    </source>
</evidence>
<name>A0A5P9CLS1_9VIBR</name>
<dbReference type="InterPro" id="IPR007848">
    <property type="entry name" value="Small_mtfrase_dom"/>
</dbReference>
<dbReference type="GO" id="GO:0005737">
    <property type="term" value="C:cytoplasm"/>
    <property type="evidence" value="ECO:0007669"/>
    <property type="project" value="UniProtKB-SubCell"/>
</dbReference>
<comment type="similarity">
    <text evidence="6">Belongs to the methyltransferase superfamily. tRNA (adenine-N(6)-)-methyltransferase family.</text>
</comment>
<evidence type="ECO:0000256" key="4">
    <source>
        <dbReference type="ARBA" id="ARBA00022691"/>
    </source>
</evidence>
<keyword evidence="4 6" id="KW-0949">S-adenosyl-L-methionine</keyword>
<dbReference type="InterPro" id="IPR050210">
    <property type="entry name" value="tRNA_Adenine-N(6)_MTase"/>
</dbReference>
<protein>
    <recommendedName>
        <fullName evidence="6">tRNA1(Val) (adenine(37)-N6)-methyltransferase</fullName>
        <ecNumber evidence="6">2.1.1.223</ecNumber>
    </recommendedName>
    <alternativeName>
        <fullName evidence="6">tRNA m6A37 methyltransferase</fullName>
    </alternativeName>
</protein>
<gene>
    <name evidence="8" type="primary">yfiC</name>
    <name evidence="8" type="ORF">FIV01_12040</name>
</gene>
<evidence type="ECO:0000256" key="3">
    <source>
        <dbReference type="ARBA" id="ARBA00022679"/>
    </source>
</evidence>
<dbReference type="InterPro" id="IPR022882">
    <property type="entry name" value="tRNA_adenine-N6_MeTrfase"/>
</dbReference>
<evidence type="ECO:0000259" key="7">
    <source>
        <dbReference type="Pfam" id="PF05175"/>
    </source>
</evidence>
<dbReference type="Proteomes" id="UP000326936">
    <property type="component" value="Chromosome"/>
</dbReference>
<sequence length="239" mass="27045">MKKSDTRTKSFSFKQFKVNSGHVGMPVSTDGVLLGAWSDIHSSKRVLDIGTGTGLLALMCAQRNHHCLIDAIEIDEQACLIAKNNFFASPWHTRICLQQGDVLTFPFKYKYDTVICNPPYFNNGEAALIKARAIARHTLTLEHEDLLNIALRLITEDGKACFILPEVEGIKFIEQAKTLGWHLSKLCEVKPTGNKATNRLLIQFTPYEAEAEYQQIIIQENNTYTEDFIALTKDFYLKM</sequence>
<dbReference type="OrthoDB" id="5383291at2"/>
<dbReference type="Gene3D" id="3.40.50.150">
    <property type="entry name" value="Vaccinia Virus protein VP39"/>
    <property type="match status" value="1"/>
</dbReference>
<keyword evidence="2 6" id="KW-0489">Methyltransferase</keyword>
<comment type="catalytic activity">
    <reaction evidence="6">
        <text>adenosine(37) in tRNA1(Val) + S-adenosyl-L-methionine = N(6)-methyladenosine(37) in tRNA1(Val) + S-adenosyl-L-homocysteine + H(+)</text>
        <dbReference type="Rhea" id="RHEA:43160"/>
        <dbReference type="Rhea" id="RHEA-COMP:10369"/>
        <dbReference type="Rhea" id="RHEA-COMP:10370"/>
        <dbReference type="ChEBI" id="CHEBI:15378"/>
        <dbReference type="ChEBI" id="CHEBI:57856"/>
        <dbReference type="ChEBI" id="CHEBI:59789"/>
        <dbReference type="ChEBI" id="CHEBI:74411"/>
        <dbReference type="ChEBI" id="CHEBI:74449"/>
        <dbReference type="EC" id="2.1.1.223"/>
    </reaction>
</comment>
<dbReference type="GO" id="GO:0003676">
    <property type="term" value="F:nucleic acid binding"/>
    <property type="evidence" value="ECO:0007669"/>
    <property type="project" value="InterPro"/>
</dbReference>
<keyword evidence="3 6" id="KW-0808">Transferase</keyword>
<dbReference type="PANTHER" id="PTHR47739">
    <property type="entry name" value="TRNA1(VAL) (ADENINE(37)-N6)-METHYLTRANSFERASE"/>
    <property type="match status" value="1"/>
</dbReference>
<keyword evidence="9" id="KW-1185">Reference proteome</keyword>
<dbReference type="EMBL" id="CP045350">
    <property type="protein sequence ID" value="QFT27160.1"/>
    <property type="molecule type" value="Genomic_DNA"/>
</dbReference>
<evidence type="ECO:0000256" key="1">
    <source>
        <dbReference type="ARBA" id="ARBA00022490"/>
    </source>
</evidence>
<accession>A0A5P9CLS1</accession>
<evidence type="ECO:0000313" key="8">
    <source>
        <dbReference type="EMBL" id="QFT27160.1"/>
    </source>
</evidence>